<protein>
    <submittedName>
        <fullName evidence="1">DUF4278 domain-containing protein</fullName>
    </submittedName>
</protein>
<proteinExistence type="predicted"/>
<keyword evidence="2" id="KW-1185">Reference proteome</keyword>
<evidence type="ECO:0000313" key="1">
    <source>
        <dbReference type="EMBL" id="QKD80940.1"/>
    </source>
</evidence>
<dbReference type="KEGG" id="theu:HPC62_01045"/>
<dbReference type="InterPro" id="IPR025458">
    <property type="entry name" value="DUF4278"/>
</dbReference>
<dbReference type="Proteomes" id="UP000505210">
    <property type="component" value="Chromosome"/>
</dbReference>
<accession>A0A6M8B8T1</accession>
<dbReference type="RefSeq" id="WP_172353365.1">
    <property type="nucleotide sequence ID" value="NZ_CP053661.1"/>
</dbReference>
<sequence length="71" mass="8260">MMQLTYRGIRYTPCTKLPTTKTIKGSYRGIPMTLYYSSVMPIQPFINLRYRGVSYRPVLVMPLRRAKSIAL</sequence>
<evidence type="ECO:0000313" key="2">
    <source>
        <dbReference type="Proteomes" id="UP000505210"/>
    </source>
</evidence>
<organism evidence="1 2">
    <name type="scientific">Thermoleptolyngbya sichuanensis A183</name>
    <dbReference type="NCBI Taxonomy" id="2737172"/>
    <lineage>
        <taxon>Bacteria</taxon>
        <taxon>Bacillati</taxon>
        <taxon>Cyanobacteriota</taxon>
        <taxon>Cyanophyceae</taxon>
        <taxon>Oculatellales</taxon>
        <taxon>Oculatellaceae</taxon>
        <taxon>Thermoleptolyngbya</taxon>
        <taxon>Thermoleptolyngbya sichuanensis</taxon>
    </lineage>
</organism>
<reference evidence="1 2" key="1">
    <citation type="submission" date="2020-05" db="EMBL/GenBank/DDBJ databases">
        <title>Complete genome sequence of of a novel Thermoleptolyngbya strain isolated from hot springs of Ganzi, Sichuan China.</title>
        <authorList>
            <person name="Tang J."/>
            <person name="Daroch M."/>
            <person name="Li L."/>
            <person name="Waleron K."/>
            <person name="Waleron M."/>
            <person name="Waleron M."/>
        </authorList>
    </citation>
    <scope>NUCLEOTIDE SEQUENCE [LARGE SCALE GENOMIC DNA]</scope>
    <source>
        <strain evidence="1 2">PKUAC-SCTA183</strain>
    </source>
</reference>
<dbReference type="AlphaFoldDB" id="A0A6M8B8T1"/>
<gene>
    <name evidence="1" type="ORF">HPC62_01045</name>
</gene>
<dbReference type="Pfam" id="PF14105">
    <property type="entry name" value="DUF4278"/>
    <property type="match status" value="1"/>
</dbReference>
<dbReference type="EMBL" id="CP053661">
    <property type="protein sequence ID" value="QKD80940.1"/>
    <property type="molecule type" value="Genomic_DNA"/>
</dbReference>
<name>A0A6M8B8T1_9CYAN</name>